<dbReference type="STRING" id="3760.A0A251QSM6"/>
<evidence type="ECO:0000256" key="3">
    <source>
        <dbReference type="ARBA" id="ARBA00022471"/>
    </source>
</evidence>
<gene>
    <name evidence="7" type="ORF">PRUPE_1G026600</name>
</gene>
<dbReference type="AlphaFoldDB" id="A0A251QSM6"/>
<evidence type="ECO:0000313" key="8">
    <source>
        <dbReference type="Proteomes" id="UP000006882"/>
    </source>
</evidence>
<evidence type="ECO:0000313" key="7">
    <source>
        <dbReference type="EMBL" id="ONI26460.1"/>
    </source>
</evidence>
<evidence type="ECO:0000256" key="4">
    <source>
        <dbReference type="ARBA" id="ARBA00022525"/>
    </source>
</evidence>
<feature type="signal peptide" evidence="6">
    <location>
        <begin position="1"/>
        <end position="25"/>
    </location>
</feature>
<organism evidence="7 8">
    <name type="scientific">Prunus persica</name>
    <name type="common">Peach</name>
    <name type="synonym">Amygdalus persica</name>
    <dbReference type="NCBI Taxonomy" id="3760"/>
    <lineage>
        <taxon>Eukaryota</taxon>
        <taxon>Viridiplantae</taxon>
        <taxon>Streptophyta</taxon>
        <taxon>Embryophyta</taxon>
        <taxon>Tracheophyta</taxon>
        <taxon>Spermatophyta</taxon>
        <taxon>Magnoliopsida</taxon>
        <taxon>eudicotyledons</taxon>
        <taxon>Gunneridae</taxon>
        <taxon>Pentapetalae</taxon>
        <taxon>rosids</taxon>
        <taxon>fabids</taxon>
        <taxon>Rosales</taxon>
        <taxon>Rosaceae</taxon>
        <taxon>Amygdaloideae</taxon>
        <taxon>Amygdaleae</taxon>
        <taxon>Prunus</taxon>
    </lineage>
</organism>
<feature type="chain" id="PRO_5025078022" description="S-protein homolog" evidence="6">
    <location>
        <begin position="26"/>
        <end position="141"/>
    </location>
</feature>
<evidence type="ECO:0000256" key="6">
    <source>
        <dbReference type="RuleBase" id="RU367044"/>
    </source>
</evidence>
<protein>
    <recommendedName>
        <fullName evidence="6">S-protein homolog</fullName>
    </recommendedName>
</protein>
<dbReference type="PANTHER" id="PTHR31232">
    <property type="match status" value="1"/>
</dbReference>
<reference evidence="7 8" key="1">
    <citation type="journal article" date="2013" name="Nat. Genet.">
        <title>The high-quality draft genome of peach (Prunus persica) identifies unique patterns of genetic diversity, domestication and genome evolution.</title>
        <authorList>
            <consortium name="International Peach Genome Initiative"/>
            <person name="Verde I."/>
            <person name="Abbott A.G."/>
            <person name="Scalabrin S."/>
            <person name="Jung S."/>
            <person name="Shu S."/>
            <person name="Marroni F."/>
            <person name="Zhebentyayeva T."/>
            <person name="Dettori M.T."/>
            <person name="Grimwood J."/>
            <person name="Cattonaro F."/>
            <person name="Zuccolo A."/>
            <person name="Rossini L."/>
            <person name="Jenkins J."/>
            <person name="Vendramin E."/>
            <person name="Meisel L.A."/>
            <person name="Decroocq V."/>
            <person name="Sosinski B."/>
            <person name="Prochnik S."/>
            <person name="Mitros T."/>
            <person name="Policriti A."/>
            <person name="Cipriani G."/>
            <person name="Dondini L."/>
            <person name="Ficklin S."/>
            <person name="Goodstein D.M."/>
            <person name="Xuan P."/>
            <person name="Del Fabbro C."/>
            <person name="Aramini V."/>
            <person name="Copetti D."/>
            <person name="Gonzalez S."/>
            <person name="Horner D.S."/>
            <person name="Falchi R."/>
            <person name="Lucas S."/>
            <person name="Mica E."/>
            <person name="Maldonado J."/>
            <person name="Lazzari B."/>
            <person name="Bielenberg D."/>
            <person name="Pirona R."/>
            <person name="Miculan M."/>
            <person name="Barakat A."/>
            <person name="Testolin R."/>
            <person name="Stella A."/>
            <person name="Tartarini S."/>
            <person name="Tonutti P."/>
            <person name="Arus P."/>
            <person name="Orellana A."/>
            <person name="Wells C."/>
            <person name="Main D."/>
            <person name="Vizzotto G."/>
            <person name="Silva H."/>
            <person name="Salamini F."/>
            <person name="Schmutz J."/>
            <person name="Morgante M."/>
            <person name="Rokhsar D.S."/>
        </authorList>
    </citation>
    <scope>NUCLEOTIDE SEQUENCE [LARGE SCALE GENOMIC DNA]</scope>
    <source>
        <strain evidence="8">cv. Nemared</strain>
    </source>
</reference>
<dbReference type="GO" id="GO:0060320">
    <property type="term" value="P:rejection of self pollen"/>
    <property type="evidence" value="ECO:0007669"/>
    <property type="project" value="UniProtKB-KW"/>
</dbReference>
<name>A0A251QSM6_PRUPE</name>
<evidence type="ECO:0000256" key="2">
    <source>
        <dbReference type="ARBA" id="ARBA00005581"/>
    </source>
</evidence>
<keyword evidence="3 6" id="KW-0713">Self-incompatibility</keyword>
<keyword evidence="4 6" id="KW-0964">Secreted</keyword>
<keyword evidence="5 6" id="KW-0732">Signal</keyword>
<dbReference type="GO" id="GO:0005576">
    <property type="term" value="C:extracellular region"/>
    <property type="evidence" value="ECO:0007669"/>
    <property type="project" value="UniProtKB-SubCell"/>
</dbReference>
<dbReference type="EMBL" id="CM007651">
    <property type="protein sequence ID" value="ONI26460.1"/>
    <property type="molecule type" value="Genomic_DNA"/>
</dbReference>
<dbReference type="PANTHER" id="PTHR31232:SF43">
    <property type="entry name" value="S-PROTEIN HOMOLOG 29-RELATED"/>
    <property type="match status" value="1"/>
</dbReference>
<accession>A0A251QSM6</accession>
<dbReference type="Pfam" id="PF05938">
    <property type="entry name" value="Self-incomp_S1"/>
    <property type="match status" value="1"/>
</dbReference>
<sequence length="141" mass="16850">MAWFIRNAMLLLILFSLYRINICDTDEGTLLIKRRFVRVTNDLGGNLTLTVHCKSADDDIGVQVLPPHASFGFNFRPSWIFSTQFYCSFQWPNTFKWFDIYDNRRDAPHCSKCWWRIVPNGPCRFNWYDKTYEVCCQWNKD</sequence>
<keyword evidence="8" id="KW-1185">Reference proteome</keyword>
<comment type="similarity">
    <text evidence="2 6">Belongs to the plant self-incompatibility (S1) protein family.</text>
</comment>
<dbReference type="Proteomes" id="UP000006882">
    <property type="component" value="Chromosome G1"/>
</dbReference>
<proteinExistence type="inferred from homology"/>
<comment type="subcellular location">
    <subcellularLocation>
        <location evidence="1 6">Secreted</location>
    </subcellularLocation>
</comment>
<evidence type="ECO:0000256" key="5">
    <source>
        <dbReference type="ARBA" id="ARBA00022729"/>
    </source>
</evidence>
<dbReference type="InterPro" id="IPR010264">
    <property type="entry name" value="Self-incomp_S1"/>
</dbReference>
<evidence type="ECO:0000256" key="1">
    <source>
        <dbReference type="ARBA" id="ARBA00004613"/>
    </source>
</evidence>
<dbReference type="Gramene" id="ONI26460">
    <property type="protein sequence ID" value="ONI26460"/>
    <property type="gene ID" value="PRUPE_1G026600"/>
</dbReference>